<feature type="compositionally biased region" description="Polar residues" evidence="1">
    <location>
        <begin position="109"/>
        <end position="119"/>
    </location>
</feature>
<proteinExistence type="predicted"/>
<organism evidence="2">
    <name type="scientific">Pycnococcus provasolii</name>
    <dbReference type="NCBI Taxonomy" id="41880"/>
    <lineage>
        <taxon>Eukaryota</taxon>
        <taxon>Viridiplantae</taxon>
        <taxon>Chlorophyta</taxon>
        <taxon>Pseudoscourfieldiophyceae</taxon>
        <taxon>Pseudoscourfieldiales</taxon>
        <taxon>Pycnococcaceae</taxon>
        <taxon>Pycnococcus</taxon>
    </lineage>
</organism>
<dbReference type="RefSeq" id="YP_002600834.1">
    <property type="nucleotide sequence ID" value="NC_012097.1"/>
</dbReference>
<dbReference type="AlphaFoldDB" id="C0JWU8"/>
<sequence>MYSALLGLISSSYVKWAGAVAVFFLPPDGYVLTLETTWFIFQGKIREFHKSRTNSSTEKPAHEKFSNTGETTREKSRSKPIPISGEGAPPSPSPLAADAATTSPGGVDSTPSANATKGGQTPPPVACMSLGTTVTPTTAQIGNGAVIGVFVGVSVLAVSRAISTRLNNSMADTEK</sequence>
<keyword evidence="2" id="KW-0934">Plastid</keyword>
<feature type="region of interest" description="Disordered" evidence="1">
    <location>
        <begin position="51"/>
        <end position="124"/>
    </location>
</feature>
<gene>
    <name evidence="2" type="primary">orf175</name>
</gene>
<accession>C0JWU8</accession>
<evidence type="ECO:0000256" key="1">
    <source>
        <dbReference type="SAM" id="MobiDB-lite"/>
    </source>
</evidence>
<keyword evidence="2" id="KW-0150">Chloroplast</keyword>
<protein>
    <submittedName>
        <fullName evidence="2">Uncharacterized protein orf175</fullName>
    </submittedName>
</protein>
<evidence type="ECO:0000313" key="2">
    <source>
        <dbReference type="EMBL" id="ACK36850.1"/>
    </source>
</evidence>
<name>C0JWU8_9CHLO</name>
<dbReference type="EMBL" id="FJ493498">
    <property type="protein sequence ID" value="ACK36850.1"/>
    <property type="molecule type" value="Genomic_DNA"/>
</dbReference>
<feature type="compositionally biased region" description="Basic and acidic residues" evidence="1">
    <location>
        <begin position="59"/>
        <end position="77"/>
    </location>
</feature>
<geneLocation type="chloroplast" evidence="2"/>
<dbReference type="GeneID" id="7498379"/>
<feature type="compositionally biased region" description="Low complexity" evidence="1">
    <location>
        <begin position="80"/>
        <end position="104"/>
    </location>
</feature>
<reference evidence="2" key="1">
    <citation type="journal article" date="2009" name="Mol. Biol. Evol.">
        <title>The chloroplast genomes of the green algae Pyramimonas, Monomastix, and Pycnococcus shed new light on the evolutionary history of prasinophytes and the origin of the secondary chloroplasts of euglenids.</title>
        <authorList>
            <person name="Turmel M."/>
            <person name="Gagnon M.C."/>
            <person name="O'Kelly C.J."/>
            <person name="Otis C."/>
            <person name="Lemieux C."/>
        </authorList>
    </citation>
    <scope>NUCLEOTIDE SEQUENCE</scope>
    <source>
        <strain evidence="2">CCMP 1203</strain>
    </source>
</reference>